<protein>
    <submittedName>
        <fullName evidence="1">Uncharacterized protein</fullName>
    </submittedName>
</protein>
<accession>A0ABR3DCT0</accession>
<dbReference type="EMBL" id="JAVLET010000005">
    <property type="protein sequence ID" value="KAL0469596.1"/>
    <property type="molecule type" value="Genomic_DNA"/>
</dbReference>
<organism evidence="1 2">
    <name type="scientific">Neurospora intermedia</name>
    <dbReference type="NCBI Taxonomy" id="5142"/>
    <lineage>
        <taxon>Eukaryota</taxon>
        <taxon>Fungi</taxon>
        <taxon>Dikarya</taxon>
        <taxon>Ascomycota</taxon>
        <taxon>Pezizomycotina</taxon>
        <taxon>Sordariomycetes</taxon>
        <taxon>Sordariomycetidae</taxon>
        <taxon>Sordariales</taxon>
        <taxon>Sordariaceae</taxon>
        <taxon>Neurospora</taxon>
    </lineage>
</organism>
<reference evidence="1 2" key="1">
    <citation type="submission" date="2023-09" db="EMBL/GenBank/DDBJ databases">
        <title>Multi-omics analysis of a traditional fermented food reveals byproduct-associated fungal strains for waste-to-food upcycling.</title>
        <authorList>
            <consortium name="Lawrence Berkeley National Laboratory"/>
            <person name="Rekdal V.M."/>
            <person name="Villalobos-Escobedo J.M."/>
            <person name="Rodriguez-Valeron N."/>
            <person name="Garcia M.O."/>
            <person name="Vasquez D.P."/>
            <person name="Damayanti I."/>
            <person name="Sorensen P.M."/>
            <person name="Baidoo E.E."/>
            <person name="De Carvalho A.C."/>
            <person name="Riley R."/>
            <person name="Lipzen A."/>
            <person name="He G."/>
            <person name="Yan M."/>
            <person name="Haridas S."/>
            <person name="Daum C."/>
            <person name="Yoshinaga Y."/>
            <person name="Ng V."/>
            <person name="Grigoriev I.V."/>
            <person name="Munk R."/>
            <person name="Nuraida L."/>
            <person name="Wijaya C.H."/>
            <person name="Morales P.-C."/>
            <person name="Keasling J.D."/>
        </authorList>
    </citation>
    <scope>NUCLEOTIDE SEQUENCE [LARGE SCALE GENOMIC DNA]</scope>
    <source>
        <strain evidence="1 2">FGSC 2613</strain>
    </source>
</reference>
<keyword evidence="2" id="KW-1185">Reference proteome</keyword>
<gene>
    <name evidence="1" type="ORF">QR685DRAFT_589073</name>
</gene>
<comment type="caution">
    <text evidence="1">The sequence shown here is derived from an EMBL/GenBank/DDBJ whole genome shotgun (WGS) entry which is preliminary data.</text>
</comment>
<sequence>MASKATEEAYPGQIYAKIINEAEKIMRQFNTPVASVDLLNKIMERELMEYYHQMTNIQRLQLEMLFGMIHSVDENACCGWQPKVTWTSTVVTVGTYGARTFTYDRKEQLAAQLVSNEGIASLKADFDLILKLVTKLTELPTPKKTQ</sequence>
<evidence type="ECO:0000313" key="2">
    <source>
        <dbReference type="Proteomes" id="UP001451303"/>
    </source>
</evidence>
<evidence type="ECO:0000313" key="1">
    <source>
        <dbReference type="EMBL" id="KAL0469596.1"/>
    </source>
</evidence>
<dbReference type="Proteomes" id="UP001451303">
    <property type="component" value="Unassembled WGS sequence"/>
</dbReference>
<proteinExistence type="predicted"/>
<name>A0ABR3DCT0_NEUIN</name>